<feature type="region of interest" description="Disordered" evidence="1">
    <location>
        <begin position="66"/>
        <end position="227"/>
    </location>
</feature>
<feature type="region of interest" description="Disordered" evidence="1">
    <location>
        <begin position="251"/>
        <end position="299"/>
    </location>
</feature>
<sequence length="433" mass="46076">MSDDFQQDLAKLEKGFGLPGFEDWAVHRRAENVQSCLKRKMEGISAGRALTGDAKYVACLAAAGGRNNSSSSVKELQQQQQRQQQQQQQQKRRRSVKPSTMPAGEATTAATVSRSIQTKTTASKRVPLARTSTDAVKSNNNNENNNDKNNNNNNNNSNNNNNNIEPTRGAATGPAQVAAKPSRTTRTAATQPTKTTTRTTAAATARVLPANNNNNRSNRTTAAQSTPPAFAAAVGRAEVASVLCRKAQLSNAKDAQETHAVAPRQKEAAADAAGGLRKRRRSVKQSTLPAAEAATAATVSASIPTATASKRVPLVHTSADAAKSNNNNNNNNNVHQQPCAVEDAPAARQMWQSACALDAFKRKPAQAQTHGTSDFEGLLAAVARGAAGLPLRPKAAVGNKNNDNYYKPSEVDVQLGWFRRSPASVYGLDYSRG</sequence>
<feature type="compositionally biased region" description="Low complexity" evidence="1">
    <location>
        <begin position="139"/>
        <end position="163"/>
    </location>
</feature>
<dbReference type="PANTHER" id="PTHR20916">
    <property type="entry name" value="CYSTEINE AND GLYCINE-RICH PROTEIN 2 BINDING PROTEIN"/>
    <property type="match status" value="1"/>
</dbReference>
<comment type="caution">
    <text evidence="2">The sequence shown here is derived from an EMBL/GenBank/DDBJ whole genome shotgun (WGS) entry which is preliminary data.</text>
</comment>
<evidence type="ECO:0000313" key="2">
    <source>
        <dbReference type="EMBL" id="CAE8662729.1"/>
    </source>
</evidence>
<dbReference type="PANTHER" id="PTHR20916:SF18">
    <property type="entry name" value="IPT_TIG DOMAIN-CONTAINING PROTEIN"/>
    <property type="match status" value="1"/>
</dbReference>
<feature type="compositionally biased region" description="Low complexity" evidence="1">
    <location>
        <begin position="67"/>
        <end position="89"/>
    </location>
</feature>
<feature type="compositionally biased region" description="Low complexity" evidence="1">
    <location>
        <begin position="184"/>
        <end position="227"/>
    </location>
</feature>
<reference evidence="2" key="1">
    <citation type="submission" date="2021-02" db="EMBL/GenBank/DDBJ databases">
        <authorList>
            <person name="Dougan E. K."/>
            <person name="Rhodes N."/>
            <person name="Thang M."/>
            <person name="Chan C."/>
        </authorList>
    </citation>
    <scope>NUCLEOTIDE SEQUENCE</scope>
</reference>
<accession>A0A813J2X9</accession>
<organism evidence="2 3">
    <name type="scientific">Polarella glacialis</name>
    <name type="common">Dinoflagellate</name>
    <dbReference type="NCBI Taxonomy" id="89957"/>
    <lineage>
        <taxon>Eukaryota</taxon>
        <taxon>Sar</taxon>
        <taxon>Alveolata</taxon>
        <taxon>Dinophyceae</taxon>
        <taxon>Suessiales</taxon>
        <taxon>Suessiaceae</taxon>
        <taxon>Polarella</taxon>
    </lineage>
</organism>
<name>A0A813J2X9_POLGL</name>
<protein>
    <submittedName>
        <fullName evidence="2">Uncharacterized protein</fullName>
    </submittedName>
</protein>
<dbReference type="AlphaFoldDB" id="A0A813J2X9"/>
<evidence type="ECO:0000256" key="1">
    <source>
        <dbReference type="SAM" id="MobiDB-lite"/>
    </source>
</evidence>
<dbReference type="Proteomes" id="UP000626109">
    <property type="component" value="Unassembled WGS sequence"/>
</dbReference>
<feature type="compositionally biased region" description="Low complexity" evidence="1">
    <location>
        <begin position="286"/>
        <end position="299"/>
    </location>
</feature>
<dbReference type="EMBL" id="CAJNNW010018322">
    <property type="protein sequence ID" value="CAE8662729.1"/>
    <property type="molecule type" value="Genomic_DNA"/>
</dbReference>
<feature type="compositionally biased region" description="Polar residues" evidence="1">
    <location>
        <begin position="108"/>
        <end position="123"/>
    </location>
</feature>
<gene>
    <name evidence="2" type="ORF">PGLA2088_LOCUS14996</name>
</gene>
<proteinExistence type="predicted"/>
<evidence type="ECO:0000313" key="3">
    <source>
        <dbReference type="Proteomes" id="UP000626109"/>
    </source>
</evidence>